<feature type="region of interest" description="Disordered" evidence="1">
    <location>
        <begin position="12"/>
        <end position="101"/>
    </location>
</feature>
<proteinExistence type="predicted"/>
<organism evidence="3 4">
    <name type="scientific">Viridibacterium curvum</name>
    <dbReference type="NCBI Taxonomy" id="1101404"/>
    <lineage>
        <taxon>Bacteria</taxon>
        <taxon>Pseudomonadati</taxon>
        <taxon>Pseudomonadota</taxon>
        <taxon>Betaproteobacteria</taxon>
        <taxon>Rhodocyclales</taxon>
        <taxon>Rhodocyclaceae</taxon>
        <taxon>Viridibacterium</taxon>
    </lineage>
</organism>
<evidence type="ECO:0000313" key="3">
    <source>
        <dbReference type="EMBL" id="GAA5161443.1"/>
    </source>
</evidence>
<keyword evidence="2" id="KW-0732">Signal</keyword>
<name>A0ABP9QG98_9RHOO</name>
<feature type="compositionally biased region" description="Low complexity" evidence="1">
    <location>
        <begin position="40"/>
        <end position="50"/>
    </location>
</feature>
<accession>A0ABP9QG98</accession>
<protein>
    <submittedName>
        <fullName evidence="3">Uncharacterized protein</fullName>
    </submittedName>
</protein>
<feature type="compositionally biased region" description="Basic residues" evidence="1">
    <location>
        <begin position="68"/>
        <end position="78"/>
    </location>
</feature>
<gene>
    <name evidence="3" type="ORF">GCM10025770_10670</name>
</gene>
<evidence type="ECO:0000256" key="1">
    <source>
        <dbReference type="SAM" id="MobiDB-lite"/>
    </source>
</evidence>
<evidence type="ECO:0000313" key="4">
    <source>
        <dbReference type="Proteomes" id="UP001500547"/>
    </source>
</evidence>
<sequence length="187" mass="19549">MLALLLALPMGSMQAEAQPRKQTGKSAAAAKASPKKAPAKRATTSKPAPASKARATSGGSDCQTVRVKSGKGYRNVRRCTKEPTGPLQGGAVTPGESSQPELRARTIPDRAYAVDGHTFFHQGRKYQIVGLNEALVPAGNDLAKQRLQLALDSGTVSVEPDKVDDAGTVHAVVKVSGKNLADILNAR</sequence>
<feature type="signal peptide" evidence="2">
    <location>
        <begin position="1"/>
        <end position="17"/>
    </location>
</feature>
<dbReference type="EMBL" id="BAABLD010000005">
    <property type="protein sequence ID" value="GAA5161443.1"/>
    <property type="molecule type" value="Genomic_DNA"/>
</dbReference>
<comment type="caution">
    <text evidence="3">The sequence shown here is derived from an EMBL/GenBank/DDBJ whole genome shotgun (WGS) entry which is preliminary data.</text>
</comment>
<dbReference type="Proteomes" id="UP001500547">
    <property type="component" value="Unassembled WGS sequence"/>
</dbReference>
<keyword evidence="4" id="KW-1185">Reference proteome</keyword>
<reference evidence="4" key="1">
    <citation type="journal article" date="2019" name="Int. J. Syst. Evol. Microbiol.">
        <title>The Global Catalogue of Microorganisms (GCM) 10K type strain sequencing project: providing services to taxonomists for standard genome sequencing and annotation.</title>
        <authorList>
            <consortium name="The Broad Institute Genomics Platform"/>
            <consortium name="The Broad Institute Genome Sequencing Center for Infectious Disease"/>
            <person name="Wu L."/>
            <person name="Ma J."/>
        </authorList>
    </citation>
    <scope>NUCLEOTIDE SEQUENCE [LARGE SCALE GENOMIC DNA]</scope>
    <source>
        <strain evidence="4">JCM 18715</strain>
    </source>
</reference>
<evidence type="ECO:0000256" key="2">
    <source>
        <dbReference type="SAM" id="SignalP"/>
    </source>
</evidence>
<feature type="chain" id="PRO_5047084687" evidence="2">
    <location>
        <begin position="18"/>
        <end position="187"/>
    </location>
</feature>